<dbReference type="EMBL" id="JACHJQ010000008">
    <property type="protein sequence ID" value="MBB4910696.1"/>
    <property type="molecule type" value="Genomic_DNA"/>
</dbReference>
<feature type="transmembrane region" description="Helical" evidence="1">
    <location>
        <begin position="135"/>
        <end position="157"/>
    </location>
</feature>
<proteinExistence type="predicted"/>
<dbReference type="Pfam" id="PF09990">
    <property type="entry name" value="DUF2231"/>
    <property type="match status" value="1"/>
</dbReference>
<sequence>MPEFIGGLPLHPLVVHFVVVLLVIASLGALLTALWPAVRRRYGWLVFAVSAVGTVLVLVATSSGEDLANRVGTNPLVQAHEALANLMIWWSLGLTIVVGALMVVHSRAERRTTAKVAVGSAGTEDVEEQQGKAPALVMIVLAVLTVGLAVGNGIHIYRVGDAGARAVWEGVQNLPPQNGG</sequence>
<keyword evidence="1" id="KW-0472">Membrane</keyword>
<keyword evidence="1" id="KW-1133">Transmembrane helix</keyword>
<feature type="transmembrane region" description="Helical" evidence="1">
    <location>
        <begin position="82"/>
        <end position="104"/>
    </location>
</feature>
<dbReference type="AlphaFoldDB" id="A0A7W7VHR4"/>
<dbReference type="Proteomes" id="UP000520767">
    <property type="component" value="Unassembled WGS sequence"/>
</dbReference>
<keyword evidence="4" id="KW-1185">Reference proteome</keyword>
<dbReference type="RefSeq" id="WP_184814747.1">
    <property type="nucleotide sequence ID" value="NZ_JACHJQ010000008.1"/>
</dbReference>
<feature type="transmembrane region" description="Helical" evidence="1">
    <location>
        <begin position="13"/>
        <end position="35"/>
    </location>
</feature>
<gene>
    <name evidence="3" type="ORF">FHR82_006955</name>
</gene>
<evidence type="ECO:0000259" key="2">
    <source>
        <dbReference type="Pfam" id="PF09990"/>
    </source>
</evidence>
<reference evidence="3 4" key="1">
    <citation type="submission" date="2020-08" db="EMBL/GenBank/DDBJ databases">
        <title>Genomic Encyclopedia of Type Strains, Phase III (KMG-III): the genomes of soil and plant-associated and newly described type strains.</title>
        <authorList>
            <person name="Whitman W."/>
        </authorList>
    </citation>
    <scope>NUCLEOTIDE SEQUENCE [LARGE SCALE GENOMIC DNA]</scope>
    <source>
        <strain evidence="3 4">CECT 8960</strain>
    </source>
</reference>
<feature type="transmembrane region" description="Helical" evidence="1">
    <location>
        <begin position="42"/>
        <end position="62"/>
    </location>
</feature>
<name>A0A7W7VHR4_9PSEU</name>
<accession>A0A7W7VHR4</accession>
<evidence type="ECO:0000313" key="3">
    <source>
        <dbReference type="EMBL" id="MBB4910696.1"/>
    </source>
</evidence>
<feature type="domain" description="DUF2231" evidence="2">
    <location>
        <begin position="7"/>
        <end position="169"/>
    </location>
</feature>
<protein>
    <submittedName>
        <fullName evidence="3">Putative membrane protein</fullName>
    </submittedName>
</protein>
<dbReference type="InterPro" id="IPR019251">
    <property type="entry name" value="DUF2231_TM"/>
</dbReference>
<organism evidence="3 4">
    <name type="scientific">Actinophytocola algeriensis</name>
    <dbReference type="NCBI Taxonomy" id="1768010"/>
    <lineage>
        <taxon>Bacteria</taxon>
        <taxon>Bacillati</taxon>
        <taxon>Actinomycetota</taxon>
        <taxon>Actinomycetes</taxon>
        <taxon>Pseudonocardiales</taxon>
        <taxon>Pseudonocardiaceae</taxon>
    </lineage>
</organism>
<comment type="caution">
    <text evidence="3">The sequence shown here is derived from an EMBL/GenBank/DDBJ whole genome shotgun (WGS) entry which is preliminary data.</text>
</comment>
<evidence type="ECO:0000256" key="1">
    <source>
        <dbReference type="SAM" id="Phobius"/>
    </source>
</evidence>
<keyword evidence="1" id="KW-0812">Transmembrane</keyword>
<evidence type="ECO:0000313" key="4">
    <source>
        <dbReference type="Proteomes" id="UP000520767"/>
    </source>
</evidence>